<evidence type="ECO:0000313" key="5">
    <source>
        <dbReference type="Proteomes" id="UP000235659"/>
    </source>
</evidence>
<evidence type="ECO:0000313" key="4">
    <source>
        <dbReference type="EMBL" id="PMS25517.1"/>
    </source>
</evidence>
<dbReference type="Proteomes" id="UP000494205">
    <property type="component" value="Unassembled WGS sequence"/>
</dbReference>
<dbReference type="Proteomes" id="UP000235659">
    <property type="component" value="Unassembled WGS sequence"/>
</dbReference>
<accession>A0A2N7W7Y6</accession>
<dbReference type="InterPro" id="IPR012349">
    <property type="entry name" value="Split_barrel_FMN-bd"/>
</dbReference>
<dbReference type="GO" id="GO:0010181">
    <property type="term" value="F:FMN binding"/>
    <property type="evidence" value="ECO:0007669"/>
    <property type="project" value="InterPro"/>
</dbReference>
<dbReference type="InterPro" id="IPR050268">
    <property type="entry name" value="NADH-dep_flavin_reductase"/>
</dbReference>
<proteinExistence type="predicted"/>
<dbReference type="GO" id="GO:0006208">
    <property type="term" value="P:pyrimidine nucleobase catabolic process"/>
    <property type="evidence" value="ECO:0007669"/>
    <property type="project" value="TreeGrafter"/>
</dbReference>
<dbReference type="Pfam" id="PF01613">
    <property type="entry name" value="Flavin_Reduct"/>
    <property type="match status" value="1"/>
</dbReference>
<keyword evidence="1 3" id="KW-0560">Oxidoreductase</keyword>
<evidence type="ECO:0000259" key="2">
    <source>
        <dbReference type="SMART" id="SM00903"/>
    </source>
</evidence>
<dbReference type="InterPro" id="IPR002563">
    <property type="entry name" value="Flavin_Rdtase-like_dom"/>
</dbReference>
<reference evidence="3 6" key="2">
    <citation type="submission" date="2020-04" db="EMBL/GenBank/DDBJ databases">
        <authorList>
            <person name="De Canck E."/>
        </authorList>
    </citation>
    <scope>NUCLEOTIDE SEQUENCE [LARGE SCALE GENOMIC DNA]</scope>
    <source>
        <strain evidence="3 6">LMG 27174</strain>
    </source>
</reference>
<reference evidence="4 5" key="1">
    <citation type="submission" date="2018-01" db="EMBL/GenBank/DDBJ databases">
        <title>Whole genome analyses suggest that Burkholderia sensu lato contains two further novel genera in the rhizoxinica-symbiotica group Mycetohabitans gen. nov., and Trinickia gen. nov.: implications for the evolution of diazotrophy and nodulation in the Burkholderiaceae.</title>
        <authorList>
            <person name="Estrada-de los Santos P."/>
            <person name="Palmer M."/>
            <person name="Chavez-Ramirez B."/>
            <person name="Beukes C."/>
            <person name="Steenkamp E.T."/>
            <person name="Hirsch A.M."/>
            <person name="Manyaka P."/>
            <person name="Maluk M."/>
            <person name="Lafos M."/>
            <person name="Crook M."/>
            <person name="Gross E."/>
            <person name="Simon M.F."/>
            <person name="Bueno dos Reis Junior F."/>
            <person name="Poole P.S."/>
            <person name="Venter S.N."/>
            <person name="James E.K."/>
        </authorList>
    </citation>
    <scope>NUCLEOTIDE SEQUENCE [LARGE SCALE GENOMIC DNA]</scope>
    <source>
        <strain evidence="4 5">WSM 3937</strain>
    </source>
</reference>
<dbReference type="PANTHER" id="PTHR30466">
    <property type="entry name" value="FLAVIN REDUCTASE"/>
    <property type="match status" value="1"/>
</dbReference>
<dbReference type="SUPFAM" id="SSF50475">
    <property type="entry name" value="FMN-binding split barrel"/>
    <property type="match status" value="1"/>
</dbReference>
<feature type="domain" description="Flavin reductase like" evidence="2">
    <location>
        <begin position="33"/>
        <end position="174"/>
    </location>
</feature>
<evidence type="ECO:0000313" key="3">
    <source>
        <dbReference type="EMBL" id="CAB3733557.1"/>
    </source>
</evidence>
<dbReference type="AlphaFoldDB" id="A0A2N7W7Y6"/>
<keyword evidence="5" id="KW-1185">Reference proteome</keyword>
<dbReference type="Gene3D" id="2.30.110.10">
    <property type="entry name" value="Electron Transport, Fmn-binding Protein, Chain A"/>
    <property type="match status" value="1"/>
</dbReference>
<evidence type="ECO:0000313" key="6">
    <source>
        <dbReference type="Proteomes" id="UP000494205"/>
    </source>
</evidence>
<name>A0A2N7W7Y6_9BURK</name>
<dbReference type="PANTHER" id="PTHR30466:SF1">
    <property type="entry name" value="FMN REDUCTASE (NADH) RUTF"/>
    <property type="match status" value="1"/>
</dbReference>
<sequence length="193" mass="21247">MSHPQRSIDTRQQAEWDSVTGEALSAGEFRRAMGLFASGVTVLSVSHAGGVRSMTANAFMSVSLDPPFVVVSIAHTAGFLTFLNSTDPRFGISFLSSKQIAECAHFGGKPCDTLDPRYDWYRNVPVLQNSLAQFAVKVHTTLDAGDHRLIVAQLQWMKCAEGKPLLFYGGKLGSHHWQEPVRTESMLDFDSWG</sequence>
<dbReference type="OrthoDB" id="9792858at2"/>
<dbReference type="EMBL" id="CADIJZ010000030">
    <property type="protein sequence ID" value="CAB3733557.1"/>
    <property type="molecule type" value="Genomic_DNA"/>
</dbReference>
<dbReference type="RefSeq" id="WP_102635567.1">
    <property type="nucleotide sequence ID" value="NZ_CADIJZ010000030.1"/>
</dbReference>
<dbReference type="GO" id="GO:0042602">
    <property type="term" value="F:riboflavin reductase (NADPH) activity"/>
    <property type="evidence" value="ECO:0007669"/>
    <property type="project" value="TreeGrafter"/>
</dbReference>
<dbReference type="GO" id="GO:0052874">
    <property type="term" value="F:FMN reductase (NADH) activity"/>
    <property type="evidence" value="ECO:0007669"/>
    <property type="project" value="UniProtKB-EC"/>
</dbReference>
<gene>
    <name evidence="3" type="primary">rutF_2</name>
    <name evidence="4" type="ORF">C0Z16_29425</name>
    <name evidence="3" type="ORF">LMG27174_06032</name>
</gene>
<dbReference type="EC" id="1.5.1.42" evidence="3"/>
<organism evidence="3 6">
    <name type="scientific">Paraburkholderia rhynchosiae</name>
    <dbReference type="NCBI Taxonomy" id="487049"/>
    <lineage>
        <taxon>Bacteria</taxon>
        <taxon>Pseudomonadati</taxon>
        <taxon>Pseudomonadota</taxon>
        <taxon>Betaproteobacteria</taxon>
        <taxon>Burkholderiales</taxon>
        <taxon>Burkholderiaceae</taxon>
        <taxon>Paraburkholderia</taxon>
    </lineage>
</organism>
<evidence type="ECO:0000256" key="1">
    <source>
        <dbReference type="ARBA" id="ARBA00023002"/>
    </source>
</evidence>
<dbReference type="SMART" id="SM00903">
    <property type="entry name" value="Flavin_Reduct"/>
    <property type="match status" value="1"/>
</dbReference>
<protein>
    <submittedName>
        <fullName evidence="3">FMN reductase (NADH) RutF</fullName>
        <ecNumber evidence="3">1.5.1.42</ecNumber>
    </submittedName>
    <submittedName>
        <fullName evidence="4">Flavin reductase</fullName>
    </submittedName>
</protein>
<dbReference type="EMBL" id="PNXY01000029">
    <property type="protein sequence ID" value="PMS25517.1"/>
    <property type="molecule type" value="Genomic_DNA"/>
</dbReference>